<evidence type="ECO:0000313" key="3">
    <source>
        <dbReference type="Proteomes" id="UP000029055"/>
    </source>
</evidence>
<reference evidence="2 3" key="1">
    <citation type="submission" date="2014-03" db="EMBL/GenBank/DDBJ databases">
        <title>Genomics of Bifidobacteria.</title>
        <authorList>
            <person name="Ventura M."/>
            <person name="Milani C."/>
            <person name="Lugli G.A."/>
        </authorList>
    </citation>
    <scope>NUCLEOTIDE SEQUENCE [LARGE SCALE GENOMIC DNA]</scope>
    <source>
        <strain evidence="2 3">LMG 11597</strain>
    </source>
</reference>
<dbReference type="Proteomes" id="UP000029055">
    <property type="component" value="Unassembled WGS sequence"/>
</dbReference>
<feature type="region of interest" description="Disordered" evidence="1">
    <location>
        <begin position="140"/>
        <end position="163"/>
    </location>
</feature>
<dbReference type="AlphaFoldDB" id="A0A087E0S2"/>
<dbReference type="RefSeq" id="WP_024464610.1">
    <property type="nucleotide sequence ID" value="NZ_CP062939.1"/>
</dbReference>
<comment type="caution">
    <text evidence="2">The sequence shown here is derived from an EMBL/GenBank/DDBJ whole genome shotgun (WGS) entry which is preliminary data.</text>
</comment>
<proteinExistence type="predicted"/>
<evidence type="ECO:0000256" key="1">
    <source>
        <dbReference type="SAM" id="MobiDB-lite"/>
    </source>
</evidence>
<feature type="compositionally biased region" description="Basic and acidic residues" evidence="1">
    <location>
        <begin position="229"/>
        <end position="242"/>
    </location>
</feature>
<dbReference type="InterPro" id="IPR024234">
    <property type="entry name" value="DUF3801"/>
</dbReference>
<gene>
    <name evidence="2" type="ORF">BISU_1934</name>
</gene>
<name>A0A087E0S2_9BIFI</name>
<keyword evidence="3" id="KW-1185">Reference proteome</keyword>
<evidence type="ECO:0000313" key="2">
    <source>
        <dbReference type="EMBL" id="KFJ01373.1"/>
    </source>
</evidence>
<feature type="region of interest" description="Disordered" evidence="1">
    <location>
        <begin position="177"/>
        <end position="263"/>
    </location>
</feature>
<dbReference type="Pfam" id="PF12687">
    <property type="entry name" value="DUF3801"/>
    <property type="match status" value="1"/>
</dbReference>
<sequence>MVDEMIEQAGQRAIMAVMQGTGRIALKLAGKGASQLAHALAETGKWPVRKTRDTIRESINSGNMSEKRLQNLSGGDLHQIQIDDESIREVTKSLKQAGVNYSIEQGPDGTWLHFAGRDNDHIMHAVQRAFNKLNIDFDPEESLEKTTPPNKPEQAKETPESIQVAAEPDTQAIPRQTNQTQAPAAGNPASEQQAQPMLVRENTRPKQAAQAPADRDTLATKRIPVKKTTLKEQFRAQVEQRTKQKLAAQGKPKAPVQKPSRTR</sequence>
<dbReference type="EMBL" id="JGZR01000010">
    <property type="protein sequence ID" value="KFJ01373.1"/>
    <property type="molecule type" value="Genomic_DNA"/>
</dbReference>
<dbReference type="STRING" id="77635.BISU_1934"/>
<protein>
    <submittedName>
        <fullName evidence="2">Mobilization protein</fullName>
    </submittedName>
</protein>
<accession>A0A087E0S2</accession>
<organism evidence="2 3">
    <name type="scientific">Bifidobacterium subtile</name>
    <dbReference type="NCBI Taxonomy" id="77635"/>
    <lineage>
        <taxon>Bacteria</taxon>
        <taxon>Bacillati</taxon>
        <taxon>Actinomycetota</taxon>
        <taxon>Actinomycetes</taxon>
        <taxon>Bifidobacteriales</taxon>
        <taxon>Bifidobacteriaceae</taxon>
        <taxon>Bifidobacterium</taxon>
    </lineage>
</organism>
<dbReference type="eggNOG" id="ENOG502ZC01">
    <property type="taxonomic scope" value="Bacteria"/>
</dbReference>
<dbReference type="OrthoDB" id="3235960at2"/>